<dbReference type="InterPro" id="IPR015077">
    <property type="entry name" value="DUF1858"/>
</dbReference>
<reference evidence="5" key="2">
    <citation type="journal article" date="2017" name="Stand. Genomic Sci.">
        <title>Complete genome sequence of the sulfur-oxidizing chemolithoautotrophic Sulfurovum lithotrophicum 42BKTT.</title>
        <authorList>
            <person name="Jeon W."/>
            <person name="Priscilla L."/>
            <person name="Park G."/>
            <person name="Lee H."/>
            <person name="Lee N."/>
            <person name="Lee D."/>
            <person name="Kwon H."/>
            <person name="Ahn I."/>
            <person name="Lee C."/>
            <person name="Lee H."/>
            <person name="Ahn J."/>
        </authorList>
    </citation>
    <scope>NUCLEOTIDE SEQUENCE [LARGE SCALE GENOMIC DNA]</scope>
    <source>
        <strain evidence="5">ATCC BAA-797 / 42BKT</strain>
    </source>
</reference>
<dbReference type="Proteomes" id="UP000034444">
    <property type="component" value="Chromosome"/>
</dbReference>
<dbReference type="InterPro" id="IPR036868">
    <property type="entry name" value="TusA-like_sf"/>
</dbReference>
<evidence type="ECO:0000313" key="5">
    <source>
        <dbReference type="Proteomes" id="UP000034444"/>
    </source>
</evidence>
<evidence type="ECO:0000256" key="1">
    <source>
        <dbReference type="SAM" id="MobiDB-lite"/>
    </source>
</evidence>
<dbReference type="Pfam" id="PF08984">
    <property type="entry name" value="DUF1858"/>
    <property type="match status" value="1"/>
</dbReference>
<dbReference type="OrthoDB" id="128918at2"/>
<evidence type="ECO:0000259" key="2">
    <source>
        <dbReference type="Pfam" id="PF08984"/>
    </source>
</evidence>
<evidence type="ECO:0008006" key="6">
    <source>
        <dbReference type="Google" id="ProtNLM"/>
    </source>
</evidence>
<dbReference type="InterPro" id="IPR018720">
    <property type="entry name" value="DUF2249"/>
</dbReference>
<dbReference type="SUPFAM" id="SSF64307">
    <property type="entry name" value="SirA-like"/>
    <property type="match status" value="1"/>
</dbReference>
<evidence type="ECO:0000313" key="4">
    <source>
        <dbReference type="EMBL" id="AKF25096.1"/>
    </source>
</evidence>
<dbReference type="AlphaFoldDB" id="A0A7U4M1E6"/>
<feature type="domain" description="DUF1858" evidence="2">
    <location>
        <begin position="4"/>
        <end position="63"/>
    </location>
</feature>
<evidence type="ECO:0000259" key="3">
    <source>
        <dbReference type="Pfam" id="PF10006"/>
    </source>
</evidence>
<dbReference type="InterPro" id="IPR038062">
    <property type="entry name" value="ScdA-like_N_sf"/>
</dbReference>
<gene>
    <name evidence="4" type="ORF">YH65_06565</name>
</gene>
<dbReference type="EMBL" id="CP011308">
    <property type="protein sequence ID" value="AKF25096.1"/>
    <property type="molecule type" value="Genomic_DNA"/>
</dbReference>
<feature type="compositionally biased region" description="Basic and acidic residues" evidence="1">
    <location>
        <begin position="77"/>
        <end position="91"/>
    </location>
</feature>
<feature type="region of interest" description="Disordered" evidence="1">
    <location>
        <begin position="70"/>
        <end position="93"/>
    </location>
</feature>
<proteinExistence type="predicted"/>
<dbReference type="RefSeq" id="WP_046551177.1">
    <property type="nucleotide sequence ID" value="NZ_CP011308.1"/>
</dbReference>
<sequence length="171" mass="19097">MKEITLATTIADLLKNYEGMKDILIGINPKFKKLNNPVLRRTIAKLATVKQAAIVGGMDANDLLNQLRTAVGQEPLQTERSETDTKEHEPLPDWAKQTPKATLNANEILDNEGNPLAEANKTVRTLASGEILEIISDFRPEPLIDEFTKKGHEVAVKEEKEDRFITLIRKA</sequence>
<organism evidence="4 5">
    <name type="scientific">Sulfurovum lithotrophicum</name>
    <dbReference type="NCBI Taxonomy" id="206403"/>
    <lineage>
        <taxon>Bacteria</taxon>
        <taxon>Pseudomonadati</taxon>
        <taxon>Campylobacterota</taxon>
        <taxon>Epsilonproteobacteria</taxon>
        <taxon>Campylobacterales</taxon>
        <taxon>Sulfurovaceae</taxon>
        <taxon>Sulfurovum</taxon>
    </lineage>
</organism>
<reference evidence="4 5" key="1">
    <citation type="submission" date="2015-04" db="EMBL/GenBank/DDBJ databases">
        <title>Complete genome sequence of Sulfurovum lithotrophicum ATCC BAA-797T.</title>
        <authorList>
            <person name="Ahn J."/>
            <person name="Park G."/>
            <person name="Jeon W."/>
            <person name="Jang Y."/>
            <person name="Jang M."/>
            <person name="Lee H."/>
            <person name="Lee H."/>
        </authorList>
    </citation>
    <scope>NUCLEOTIDE SEQUENCE [LARGE SCALE GENOMIC DNA]</scope>
    <source>
        <strain evidence="5">ATCC BAA-797 / 42BKT</strain>
    </source>
</reference>
<dbReference type="SUPFAM" id="SSF140683">
    <property type="entry name" value="SP0561-like"/>
    <property type="match status" value="1"/>
</dbReference>
<protein>
    <recommendedName>
        <fullName evidence="6">DUF1858 domain-containing protein</fullName>
    </recommendedName>
</protein>
<accession>A0A7U4M1E6</accession>
<feature type="domain" description="DUF2249" evidence="3">
    <location>
        <begin position="114"/>
        <end position="170"/>
    </location>
</feature>
<dbReference type="Pfam" id="PF10006">
    <property type="entry name" value="DUF2249"/>
    <property type="match status" value="1"/>
</dbReference>
<keyword evidence="5" id="KW-1185">Reference proteome</keyword>
<dbReference type="KEGG" id="slh:YH65_06565"/>
<name>A0A7U4M1E6_9BACT</name>
<dbReference type="Gene3D" id="1.10.3910.10">
    <property type="entry name" value="SP0561-like"/>
    <property type="match status" value="1"/>
</dbReference>